<dbReference type="GO" id="GO:0030170">
    <property type="term" value="F:pyridoxal phosphate binding"/>
    <property type="evidence" value="ECO:0007669"/>
    <property type="project" value="InterPro"/>
</dbReference>
<dbReference type="SUPFAM" id="SSF53383">
    <property type="entry name" value="PLP-dependent transferases"/>
    <property type="match status" value="1"/>
</dbReference>
<dbReference type="InterPro" id="IPR015424">
    <property type="entry name" value="PyrdxlP-dep_Trfase"/>
</dbReference>
<evidence type="ECO:0000256" key="1">
    <source>
        <dbReference type="ARBA" id="ARBA00001933"/>
    </source>
</evidence>
<keyword evidence="4 6" id="KW-0663">Pyridoxal phosphate</keyword>
<evidence type="ECO:0000256" key="2">
    <source>
        <dbReference type="ARBA" id="ARBA00009533"/>
    </source>
</evidence>
<accession>A0A9E7A6E1</accession>
<keyword evidence="3" id="KW-0210">Decarboxylase</keyword>
<comment type="similarity">
    <text evidence="2 7">Belongs to the group II decarboxylase family.</text>
</comment>
<dbReference type="Gene3D" id="3.90.1150.10">
    <property type="entry name" value="Aspartate Aminotransferase, domain 1"/>
    <property type="match status" value="1"/>
</dbReference>
<dbReference type="KEGG" id="apol:K9D25_02585"/>
<proteinExistence type="inferred from homology"/>
<dbReference type="AlphaFoldDB" id="A0A9E7A6E1"/>
<keyword evidence="5 7" id="KW-0456">Lyase</keyword>
<evidence type="ECO:0000256" key="7">
    <source>
        <dbReference type="RuleBase" id="RU000382"/>
    </source>
</evidence>
<dbReference type="InterPro" id="IPR015422">
    <property type="entry name" value="PyrdxlP-dep_Trfase_small"/>
</dbReference>
<dbReference type="GO" id="GO:0019752">
    <property type="term" value="P:carboxylic acid metabolic process"/>
    <property type="evidence" value="ECO:0007669"/>
    <property type="project" value="InterPro"/>
</dbReference>
<gene>
    <name evidence="8" type="ORF">K9D25_02585</name>
</gene>
<evidence type="ECO:0000256" key="6">
    <source>
        <dbReference type="PIRSR" id="PIRSR602129-50"/>
    </source>
</evidence>
<dbReference type="RefSeq" id="WP_244378965.1">
    <property type="nucleotide sequence ID" value="NZ_CP083239.1"/>
</dbReference>
<dbReference type="InterPro" id="IPR002129">
    <property type="entry name" value="PyrdxlP-dep_de-COase"/>
</dbReference>
<evidence type="ECO:0000313" key="8">
    <source>
        <dbReference type="EMBL" id="UOK71629.1"/>
    </source>
</evidence>
<protein>
    <submittedName>
        <fullName evidence="8">Pyridoxal-dependent decarboxylase</fullName>
    </submittedName>
</protein>
<organism evidence="8 9">
    <name type="scientific">Ancylobacter polymorphus</name>
    <dbReference type="NCBI Taxonomy" id="223390"/>
    <lineage>
        <taxon>Bacteria</taxon>
        <taxon>Pseudomonadati</taxon>
        <taxon>Pseudomonadota</taxon>
        <taxon>Alphaproteobacteria</taxon>
        <taxon>Hyphomicrobiales</taxon>
        <taxon>Xanthobacteraceae</taxon>
        <taxon>Ancylobacter</taxon>
    </lineage>
</organism>
<dbReference type="PANTHER" id="PTHR11999:SF70">
    <property type="entry name" value="MIP05841P"/>
    <property type="match status" value="1"/>
</dbReference>
<evidence type="ECO:0000256" key="3">
    <source>
        <dbReference type="ARBA" id="ARBA00022793"/>
    </source>
</evidence>
<dbReference type="InterPro" id="IPR015421">
    <property type="entry name" value="PyrdxlP-dep_Trfase_major"/>
</dbReference>
<sequence length="487" mass="51109">MDETPQDETPQDETGALLLAAARRAIAYRADPTAHPPAQDYAACLAAFDGPLPEHGVPGADVLDALVARAEPGLRASAGPRFFGWVIGNSHPVGVAADWLTAAWGQNTANHFAAPAAAAAETVAARWLLEVLRLPAESGVGFVTGATMASFVALAAARGEVLRRAGWDVEALGLFGAPPVRVLIGEEAHASVFSALHYLGFGKASLIRVPADAEGVMRPDAFEDLLARAVPAGAPLIVVTQAGHIHSGASDDHVRLVPLARARAGWVHVDGAFGLWARACPTRAHLAGGVETADSWATDGHKWLQTPFDCGYAIVRDADAHRRAMTIAASYLPPVSEHERDPSHYVPELSRRARGFASWALLRHFGRAGIAAMVERHCAQARLLAERLAAEPGVTVLNEVVLNQVAVRFGGAEAGAAEGAQGDALTRATIAAVQEDGTCFAAGAAWRGRWIMRLSVIGASTTEADIHLSADAIIRAWRRVASAAVAL</sequence>
<dbReference type="Gene3D" id="3.40.640.10">
    <property type="entry name" value="Type I PLP-dependent aspartate aminotransferase-like (Major domain)"/>
    <property type="match status" value="1"/>
</dbReference>
<dbReference type="PANTHER" id="PTHR11999">
    <property type="entry name" value="GROUP II PYRIDOXAL-5-PHOSPHATE DECARBOXYLASE"/>
    <property type="match status" value="1"/>
</dbReference>
<evidence type="ECO:0000313" key="9">
    <source>
        <dbReference type="Proteomes" id="UP000831684"/>
    </source>
</evidence>
<dbReference type="InterPro" id="IPR010977">
    <property type="entry name" value="Aromatic_deC"/>
</dbReference>
<comment type="cofactor">
    <cofactor evidence="1 6 7">
        <name>pyridoxal 5'-phosphate</name>
        <dbReference type="ChEBI" id="CHEBI:597326"/>
    </cofactor>
</comment>
<reference evidence="8" key="1">
    <citation type="submission" date="2021-09" db="EMBL/GenBank/DDBJ databases">
        <title>Network and meta-omics reveal the key degrader and cooperation patterns in an efficient 1,4-dioxane-degrading microbial community.</title>
        <authorList>
            <person name="Dai C."/>
        </authorList>
    </citation>
    <scope>NUCLEOTIDE SEQUENCE</scope>
    <source>
        <strain evidence="8">ZM13</strain>
    </source>
</reference>
<dbReference type="Pfam" id="PF00282">
    <property type="entry name" value="Pyridoxal_deC"/>
    <property type="match status" value="1"/>
</dbReference>
<dbReference type="Proteomes" id="UP000831684">
    <property type="component" value="Chromosome"/>
</dbReference>
<dbReference type="EMBL" id="CP083239">
    <property type="protein sequence ID" value="UOK71629.1"/>
    <property type="molecule type" value="Genomic_DNA"/>
</dbReference>
<dbReference type="GO" id="GO:0016831">
    <property type="term" value="F:carboxy-lyase activity"/>
    <property type="evidence" value="ECO:0007669"/>
    <property type="project" value="UniProtKB-KW"/>
</dbReference>
<name>A0A9E7A6E1_9HYPH</name>
<evidence type="ECO:0000256" key="5">
    <source>
        <dbReference type="ARBA" id="ARBA00023239"/>
    </source>
</evidence>
<evidence type="ECO:0000256" key="4">
    <source>
        <dbReference type="ARBA" id="ARBA00022898"/>
    </source>
</evidence>
<feature type="modified residue" description="N6-(pyridoxal phosphate)lysine" evidence="6">
    <location>
        <position position="302"/>
    </location>
</feature>